<dbReference type="GeneID" id="85014632"/>
<protein>
    <submittedName>
        <fullName evidence="1">Uncharacterized protein</fullName>
    </submittedName>
</protein>
<dbReference type="Proteomes" id="UP000522163">
    <property type="component" value="Unassembled WGS sequence"/>
</dbReference>
<dbReference type="EMBL" id="JACHHH010000004">
    <property type="protein sequence ID" value="MBB6041112.1"/>
    <property type="molecule type" value="Genomic_DNA"/>
</dbReference>
<proteinExistence type="predicted"/>
<gene>
    <name evidence="1" type="ORF">HNQ46_001084</name>
</gene>
<name>A0A7W9SFK9_9FIRM</name>
<comment type="caution">
    <text evidence="1">The sequence shown here is derived from an EMBL/GenBank/DDBJ whole genome shotgun (WGS) entry which is preliminary data.</text>
</comment>
<evidence type="ECO:0000313" key="1">
    <source>
        <dbReference type="EMBL" id="MBB6041112.1"/>
    </source>
</evidence>
<accession>A0A7W9SFK9</accession>
<dbReference type="RefSeq" id="WP_040649605.1">
    <property type="nucleotide sequence ID" value="NZ_CAUVEM010000008.1"/>
</dbReference>
<reference evidence="1 2" key="1">
    <citation type="submission" date="2020-08" db="EMBL/GenBank/DDBJ databases">
        <title>Genomic Encyclopedia of Type Strains, Phase IV (KMG-IV): sequencing the most valuable type-strain genomes for metagenomic binning, comparative biology and taxonomic classification.</title>
        <authorList>
            <person name="Goeker M."/>
        </authorList>
    </citation>
    <scope>NUCLEOTIDE SEQUENCE [LARGE SCALE GENOMIC DNA]</scope>
    <source>
        <strain evidence="1 2">DSM 17245</strain>
    </source>
</reference>
<organism evidence="1 2">
    <name type="scientific">Oribacterium sinus</name>
    <dbReference type="NCBI Taxonomy" id="237576"/>
    <lineage>
        <taxon>Bacteria</taxon>
        <taxon>Bacillati</taxon>
        <taxon>Bacillota</taxon>
        <taxon>Clostridia</taxon>
        <taxon>Lachnospirales</taxon>
        <taxon>Lachnospiraceae</taxon>
        <taxon>Oribacterium</taxon>
    </lineage>
</organism>
<evidence type="ECO:0000313" key="2">
    <source>
        <dbReference type="Proteomes" id="UP000522163"/>
    </source>
</evidence>
<dbReference type="AlphaFoldDB" id="A0A7W9SFK9"/>
<sequence>MKISSDYTSNRAWLRDVVGNQPMILRSVSALEYLQLFVGYFSENKVEVYALEESPEENIRCHIIEDLEAIEYIRFENVLCSSPSQAVNDMLSDFEHSDETALVEALSKYYYSHEESFSGLNIKKENQKRFEELKDWAINYFEVG</sequence>